<dbReference type="OrthoDB" id="582170at2"/>
<dbReference type="PROSITE" id="PS50110">
    <property type="entry name" value="RESPONSE_REGULATORY"/>
    <property type="match status" value="1"/>
</dbReference>
<dbReference type="PANTHER" id="PTHR44591:SF24">
    <property type="entry name" value="PROTEIN-GLUTAMATE METHYLESTERASE_PROTEIN-GLUTAMINE GLUTAMINASE 1"/>
    <property type="match status" value="1"/>
</dbReference>
<evidence type="ECO:0000256" key="1">
    <source>
        <dbReference type="ARBA" id="ARBA00022553"/>
    </source>
</evidence>
<dbReference type="GO" id="GO:0000160">
    <property type="term" value="P:phosphorelay signal transduction system"/>
    <property type="evidence" value="ECO:0007669"/>
    <property type="project" value="InterPro"/>
</dbReference>
<organism evidence="4 5">
    <name type="scientific">Tranquillimonas alkanivorans</name>
    <dbReference type="NCBI Taxonomy" id="441119"/>
    <lineage>
        <taxon>Bacteria</taxon>
        <taxon>Pseudomonadati</taxon>
        <taxon>Pseudomonadota</taxon>
        <taxon>Alphaproteobacteria</taxon>
        <taxon>Rhodobacterales</taxon>
        <taxon>Roseobacteraceae</taxon>
        <taxon>Tranquillimonas</taxon>
    </lineage>
</organism>
<proteinExistence type="predicted"/>
<evidence type="ECO:0000313" key="4">
    <source>
        <dbReference type="EMBL" id="SFQ21965.1"/>
    </source>
</evidence>
<dbReference type="SMART" id="SM00448">
    <property type="entry name" value="REC"/>
    <property type="match status" value="1"/>
</dbReference>
<dbReference type="Pfam" id="PF00072">
    <property type="entry name" value="Response_reg"/>
    <property type="match status" value="1"/>
</dbReference>
<dbReference type="AlphaFoldDB" id="A0A1I5WQ78"/>
<keyword evidence="5" id="KW-1185">Reference proteome</keyword>
<dbReference type="EMBL" id="FOXA01000053">
    <property type="protein sequence ID" value="SFQ21965.1"/>
    <property type="molecule type" value="Genomic_DNA"/>
</dbReference>
<dbReference type="SUPFAM" id="SSF52172">
    <property type="entry name" value="CheY-like"/>
    <property type="match status" value="1"/>
</dbReference>
<gene>
    <name evidence="4" type="ORF">SAMN04488047_1537</name>
</gene>
<evidence type="ECO:0000313" key="5">
    <source>
        <dbReference type="Proteomes" id="UP000199356"/>
    </source>
</evidence>
<dbReference type="InterPro" id="IPR001789">
    <property type="entry name" value="Sig_transdc_resp-reg_receiver"/>
</dbReference>
<sequence length="124" mass="13791">MIDSVNRRTLRVLVVEDEYLIALEMEALLEELGCEVIGPAPSVKKALALLDLERPGFAILDVNLGNERSTPVAQALVEMNVPYVVATGYEAKHLPETVLRDAPRLRKPLTIHQLRRVLADPERG</sequence>
<evidence type="ECO:0000256" key="2">
    <source>
        <dbReference type="PROSITE-ProRule" id="PRU00169"/>
    </source>
</evidence>
<feature type="modified residue" description="4-aspartylphosphate" evidence="2">
    <location>
        <position position="61"/>
    </location>
</feature>
<dbReference type="RefSeq" id="WP_093425890.1">
    <property type="nucleotide sequence ID" value="NZ_FOXA01000053.1"/>
</dbReference>
<dbReference type="PANTHER" id="PTHR44591">
    <property type="entry name" value="STRESS RESPONSE REGULATOR PROTEIN 1"/>
    <property type="match status" value="1"/>
</dbReference>
<dbReference type="STRING" id="441119.SAMN04488047_1537"/>
<reference evidence="4 5" key="1">
    <citation type="submission" date="2016-10" db="EMBL/GenBank/DDBJ databases">
        <authorList>
            <person name="de Groot N.N."/>
        </authorList>
    </citation>
    <scope>NUCLEOTIDE SEQUENCE [LARGE SCALE GENOMIC DNA]</scope>
    <source>
        <strain evidence="4 5">DSM 19547</strain>
    </source>
</reference>
<dbReference type="Gene3D" id="3.40.50.2300">
    <property type="match status" value="1"/>
</dbReference>
<feature type="domain" description="Response regulatory" evidence="3">
    <location>
        <begin position="11"/>
        <end position="122"/>
    </location>
</feature>
<dbReference type="InterPro" id="IPR011006">
    <property type="entry name" value="CheY-like_superfamily"/>
</dbReference>
<name>A0A1I5WQ78_9RHOB</name>
<keyword evidence="1 2" id="KW-0597">Phosphoprotein</keyword>
<protein>
    <submittedName>
        <fullName evidence="4">Response regulator receiver domain-containing protein</fullName>
    </submittedName>
</protein>
<evidence type="ECO:0000259" key="3">
    <source>
        <dbReference type="PROSITE" id="PS50110"/>
    </source>
</evidence>
<accession>A0A1I5WQ78</accession>
<dbReference type="Proteomes" id="UP000199356">
    <property type="component" value="Unassembled WGS sequence"/>
</dbReference>
<dbReference type="InterPro" id="IPR050595">
    <property type="entry name" value="Bact_response_regulator"/>
</dbReference>